<evidence type="ECO:0000313" key="2">
    <source>
        <dbReference type="Proteomes" id="UP000805193"/>
    </source>
</evidence>
<evidence type="ECO:0000313" key="1">
    <source>
        <dbReference type="EMBL" id="KAG0434878.1"/>
    </source>
</evidence>
<keyword evidence="2" id="KW-1185">Reference proteome</keyword>
<accession>A0AC60QJR7</accession>
<reference evidence="1 2" key="1">
    <citation type="journal article" date="2020" name="Cell">
        <title>Large-Scale Comparative Analyses of Tick Genomes Elucidate Their Genetic Diversity and Vector Capacities.</title>
        <authorList>
            <consortium name="Tick Genome and Microbiome Consortium (TIGMIC)"/>
            <person name="Jia N."/>
            <person name="Wang J."/>
            <person name="Shi W."/>
            <person name="Du L."/>
            <person name="Sun Y."/>
            <person name="Zhan W."/>
            <person name="Jiang J.F."/>
            <person name="Wang Q."/>
            <person name="Zhang B."/>
            <person name="Ji P."/>
            <person name="Bell-Sakyi L."/>
            <person name="Cui X.M."/>
            <person name="Yuan T.T."/>
            <person name="Jiang B.G."/>
            <person name="Yang W.F."/>
            <person name="Lam T.T."/>
            <person name="Chang Q.C."/>
            <person name="Ding S.J."/>
            <person name="Wang X.J."/>
            <person name="Zhu J.G."/>
            <person name="Ruan X.D."/>
            <person name="Zhao L."/>
            <person name="Wei J.T."/>
            <person name="Ye R.Z."/>
            <person name="Que T.C."/>
            <person name="Du C.H."/>
            <person name="Zhou Y.H."/>
            <person name="Cheng J.X."/>
            <person name="Dai P.F."/>
            <person name="Guo W.B."/>
            <person name="Han X.H."/>
            <person name="Huang E.J."/>
            <person name="Li L.F."/>
            <person name="Wei W."/>
            <person name="Gao Y.C."/>
            <person name="Liu J.Z."/>
            <person name="Shao H.Z."/>
            <person name="Wang X."/>
            <person name="Wang C.C."/>
            <person name="Yang T.C."/>
            <person name="Huo Q.B."/>
            <person name="Li W."/>
            <person name="Chen H.Y."/>
            <person name="Chen S.E."/>
            <person name="Zhou L.G."/>
            <person name="Ni X.B."/>
            <person name="Tian J.H."/>
            <person name="Sheng Y."/>
            <person name="Liu T."/>
            <person name="Pan Y.S."/>
            <person name="Xia L.Y."/>
            <person name="Li J."/>
            <person name="Zhao F."/>
            <person name="Cao W.C."/>
        </authorList>
    </citation>
    <scope>NUCLEOTIDE SEQUENCE [LARGE SCALE GENOMIC DNA]</scope>
    <source>
        <strain evidence="1">Iper-2018</strain>
    </source>
</reference>
<dbReference type="EMBL" id="JABSTQ010008110">
    <property type="protein sequence ID" value="KAG0434878.1"/>
    <property type="molecule type" value="Genomic_DNA"/>
</dbReference>
<protein>
    <submittedName>
        <fullName evidence="1">Uncharacterized protein</fullName>
    </submittedName>
</protein>
<comment type="caution">
    <text evidence="1">The sequence shown here is derived from an EMBL/GenBank/DDBJ whole genome shotgun (WGS) entry which is preliminary data.</text>
</comment>
<proteinExistence type="predicted"/>
<gene>
    <name evidence="1" type="ORF">HPB47_018811</name>
</gene>
<dbReference type="Proteomes" id="UP000805193">
    <property type="component" value="Unassembled WGS sequence"/>
</dbReference>
<sequence>MFGFRSHLPTQDVMLQIKEDIFDKFSCTTTQVVLARDMKGAFDNVSHTLVLKNLFLDWVRALDSILMGTIPVPSKGTSQGSPPPLLERIPRMNHNLYEDDLTIWATSGSDGEKQDFIKGGRQSPSKEADIRLTFKDGTPVPVVERVRILDLHLQRDGGAKYTVDRLVETTTQVMHIMNRIMSHGHRLKEPDLIWLTALVVSRITYTRLRKGKMDVIICKVYKLALGVPPHATNAKLLRLGWNNTFQELIDAHLASQRERLALTRIGRHVPRSLGIPIPASQRRWTAQCKDMRWSYGKWDDVFYTNVALYTGHAAAAMSGIDSDLDTVVTASVCTIQPVMAEEVGIAMAIVSPTKTEHGAIRQFREGRISPQAFCILRKSPKIPSVEVGWTRGYKFVDGNRQVHAVARACIFRVPSSEDKQHPVPNQYSEIVAYLRGRRHLFTPPDRSLSREQAAAWRQTQTVTYTHLVNVYRFYPDRYPDWCPHCGETREAELLVWSAQDERQQVERARLAEKSTGALQ</sequence>
<organism evidence="1 2">
    <name type="scientific">Ixodes persulcatus</name>
    <name type="common">Taiga tick</name>
    <dbReference type="NCBI Taxonomy" id="34615"/>
    <lineage>
        <taxon>Eukaryota</taxon>
        <taxon>Metazoa</taxon>
        <taxon>Ecdysozoa</taxon>
        <taxon>Arthropoda</taxon>
        <taxon>Chelicerata</taxon>
        <taxon>Arachnida</taxon>
        <taxon>Acari</taxon>
        <taxon>Parasitiformes</taxon>
        <taxon>Ixodida</taxon>
        <taxon>Ixodoidea</taxon>
        <taxon>Ixodidae</taxon>
        <taxon>Ixodinae</taxon>
        <taxon>Ixodes</taxon>
    </lineage>
</organism>
<name>A0AC60QJR7_IXOPE</name>